<feature type="coiled-coil region" evidence="1">
    <location>
        <begin position="12"/>
        <end position="46"/>
    </location>
</feature>
<name>A0A1I6SH04_9BACI</name>
<evidence type="ECO:0000313" key="2">
    <source>
        <dbReference type="EMBL" id="GEM04113.1"/>
    </source>
</evidence>
<proteinExistence type="predicted"/>
<evidence type="ECO:0000256" key="1">
    <source>
        <dbReference type="SAM" id="Coils"/>
    </source>
</evidence>
<dbReference type="Proteomes" id="UP000199139">
    <property type="component" value="Unassembled WGS sequence"/>
</dbReference>
<organism evidence="3 4">
    <name type="scientific">Halolactibacillus miurensis</name>
    <dbReference type="NCBI Taxonomy" id="306541"/>
    <lineage>
        <taxon>Bacteria</taxon>
        <taxon>Bacillati</taxon>
        <taxon>Bacillota</taxon>
        <taxon>Bacilli</taxon>
        <taxon>Bacillales</taxon>
        <taxon>Bacillaceae</taxon>
        <taxon>Halolactibacillus</taxon>
    </lineage>
</organism>
<evidence type="ECO:0000313" key="4">
    <source>
        <dbReference type="Proteomes" id="UP000199139"/>
    </source>
</evidence>
<dbReference type="EMBL" id="FPAI01000009">
    <property type="protein sequence ID" value="SFS76193.1"/>
    <property type="molecule type" value="Genomic_DNA"/>
</dbReference>
<dbReference type="Proteomes" id="UP000321773">
    <property type="component" value="Unassembled WGS sequence"/>
</dbReference>
<dbReference type="AlphaFoldDB" id="A0A1I6SH04"/>
<gene>
    <name evidence="2" type="ORF">HMI01_11010</name>
    <name evidence="3" type="ORF">SAMN05421668_10942</name>
</gene>
<sequence>MKQSQKLAGLLLHDAVSLLKRADKRIAELEKENEQLKKDNAILYKQQSRGM</sequence>
<protein>
    <submittedName>
        <fullName evidence="3">Uncharacterized protein</fullName>
    </submittedName>
</protein>
<evidence type="ECO:0000313" key="5">
    <source>
        <dbReference type="Proteomes" id="UP000321773"/>
    </source>
</evidence>
<dbReference type="STRING" id="306541.SAMN05421668_10942"/>
<reference evidence="3 4" key="1">
    <citation type="submission" date="2016-10" db="EMBL/GenBank/DDBJ databases">
        <authorList>
            <person name="de Groot N.N."/>
        </authorList>
    </citation>
    <scope>NUCLEOTIDE SEQUENCE [LARGE SCALE GENOMIC DNA]</scope>
    <source>
        <strain evidence="3 4">DSM 17074</strain>
    </source>
</reference>
<keyword evidence="1" id="KW-0175">Coiled coil</keyword>
<dbReference type="EMBL" id="BJWJ01000008">
    <property type="protein sequence ID" value="GEM04113.1"/>
    <property type="molecule type" value="Genomic_DNA"/>
</dbReference>
<accession>A0A1I6SH04</accession>
<keyword evidence="5" id="KW-1185">Reference proteome</keyword>
<evidence type="ECO:0000313" key="3">
    <source>
        <dbReference type="EMBL" id="SFS76193.1"/>
    </source>
</evidence>
<dbReference type="RefSeq" id="WP_177220667.1">
    <property type="nucleotide sequence ID" value="NZ_BJWJ01000008.1"/>
</dbReference>
<reference evidence="2 5" key="2">
    <citation type="submission" date="2019-07" db="EMBL/GenBank/DDBJ databases">
        <title>Whole genome shotgun sequence of Halolactibacillus miurensis NBRC 100873.</title>
        <authorList>
            <person name="Hosoyama A."/>
            <person name="Uohara A."/>
            <person name="Ohji S."/>
            <person name="Ichikawa N."/>
        </authorList>
    </citation>
    <scope>NUCLEOTIDE SEQUENCE [LARGE SCALE GENOMIC DNA]</scope>
    <source>
        <strain evidence="2 5">NBRC 100873</strain>
    </source>
</reference>